<accession>A0A2V3UFK3</accession>
<keyword evidence="9" id="KW-1185">Reference proteome</keyword>
<dbReference type="Pfam" id="PF19300">
    <property type="entry name" value="BPD_transp_1_N"/>
    <property type="match status" value="1"/>
</dbReference>
<keyword evidence="5 7" id="KW-1133">Transmembrane helix</keyword>
<evidence type="ECO:0000256" key="3">
    <source>
        <dbReference type="ARBA" id="ARBA00022475"/>
    </source>
</evidence>
<feature type="transmembrane region" description="Helical" evidence="7">
    <location>
        <begin position="236"/>
        <end position="261"/>
    </location>
</feature>
<feature type="transmembrane region" description="Helical" evidence="7">
    <location>
        <begin position="134"/>
        <end position="159"/>
    </location>
</feature>
<dbReference type="PROSITE" id="PS50928">
    <property type="entry name" value="ABC_TM1"/>
    <property type="match status" value="1"/>
</dbReference>
<keyword evidence="2 7" id="KW-0813">Transport</keyword>
<keyword evidence="3" id="KW-1003">Cell membrane</keyword>
<dbReference type="InterPro" id="IPR045621">
    <property type="entry name" value="BPD_transp_1_N"/>
</dbReference>
<dbReference type="SUPFAM" id="SSF161098">
    <property type="entry name" value="MetI-like"/>
    <property type="match status" value="1"/>
</dbReference>
<dbReference type="Gene3D" id="1.10.3720.10">
    <property type="entry name" value="MetI-like"/>
    <property type="match status" value="1"/>
</dbReference>
<dbReference type="Pfam" id="PF00528">
    <property type="entry name" value="BPD_transp_1"/>
    <property type="match status" value="1"/>
</dbReference>
<dbReference type="EMBL" id="QJJK01000002">
    <property type="protein sequence ID" value="PXW63521.1"/>
    <property type="molecule type" value="Genomic_DNA"/>
</dbReference>
<evidence type="ECO:0000313" key="8">
    <source>
        <dbReference type="EMBL" id="PXW63521.1"/>
    </source>
</evidence>
<gene>
    <name evidence="8" type="ORF">C7450_102437</name>
</gene>
<evidence type="ECO:0000256" key="1">
    <source>
        <dbReference type="ARBA" id="ARBA00004651"/>
    </source>
</evidence>
<evidence type="ECO:0000256" key="6">
    <source>
        <dbReference type="ARBA" id="ARBA00023136"/>
    </source>
</evidence>
<dbReference type="PANTHER" id="PTHR43163">
    <property type="entry name" value="DIPEPTIDE TRANSPORT SYSTEM PERMEASE PROTEIN DPPB-RELATED"/>
    <property type="match status" value="1"/>
</dbReference>
<keyword evidence="6 7" id="KW-0472">Membrane</keyword>
<evidence type="ECO:0000256" key="4">
    <source>
        <dbReference type="ARBA" id="ARBA00022692"/>
    </source>
</evidence>
<dbReference type="GO" id="GO:0005886">
    <property type="term" value="C:plasma membrane"/>
    <property type="evidence" value="ECO:0007669"/>
    <property type="project" value="UniProtKB-SubCell"/>
</dbReference>
<evidence type="ECO:0000256" key="7">
    <source>
        <dbReference type="RuleBase" id="RU363032"/>
    </source>
</evidence>
<dbReference type="AlphaFoldDB" id="A0A2V3UFK3"/>
<dbReference type="CDD" id="cd06261">
    <property type="entry name" value="TM_PBP2"/>
    <property type="match status" value="1"/>
</dbReference>
<dbReference type="PANTHER" id="PTHR43163:SF3">
    <property type="entry name" value="PEPTIDE ABC TRANSPORTER PERMEASE PROTEIN"/>
    <property type="match status" value="1"/>
</dbReference>
<reference evidence="8 9" key="1">
    <citation type="submission" date="2018-05" db="EMBL/GenBank/DDBJ databases">
        <title>Genomic Encyclopedia of Type Strains, Phase IV (KMG-IV): sequencing the most valuable type-strain genomes for metagenomic binning, comparative biology and taxonomic classification.</title>
        <authorList>
            <person name="Goeker M."/>
        </authorList>
    </citation>
    <scope>NUCLEOTIDE SEQUENCE [LARGE SCALE GENOMIC DNA]</scope>
    <source>
        <strain evidence="8 9">DSM 6462</strain>
    </source>
</reference>
<dbReference type="RefSeq" id="WP_110373658.1">
    <property type="nucleotide sequence ID" value="NZ_CAKNFM010000002.1"/>
</dbReference>
<name>A0A2V3UFK3_9HYPH</name>
<sequence length="313" mass="32967">MIELIIRRTGLLVLVLLAVSFMTFMIVNVLPGDVTAVVLGDTASPQQAALLRERLGLNEPVLGRYIGWLADMLRGNFGVSLLYNVPIAPMLAGRLLNSTILAVLALAVAIPVAMGLGVFAAMHRGSTADRVITAMTAVTFSVPEFVKGLALILIFGIWLQILPGSSLLAPGQSPFSDPAILVLPVAVVAISMLPYFVQITRAGMIDAFASDYVRTAILKGMPRHVVALKHALRNGILPAVAVIGMTLGNALGGLVVVETVFSYSGIGQLMVSAINARDIPIIQSTVMIVAATYAVGNLLADVVSIALNPRLRP</sequence>
<dbReference type="GO" id="GO:0055085">
    <property type="term" value="P:transmembrane transport"/>
    <property type="evidence" value="ECO:0007669"/>
    <property type="project" value="InterPro"/>
</dbReference>
<feature type="transmembrane region" description="Helical" evidence="7">
    <location>
        <begin position="179"/>
        <end position="197"/>
    </location>
</feature>
<dbReference type="OrthoDB" id="9805855at2"/>
<dbReference type="Proteomes" id="UP000248021">
    <property type="component" value="Unassembled WGS sequence"/>
</dbReference>
<feature type="transmembrane region" description="Helical" evidence="7">
    <location>
        <begin position="12"/>
        <end position="30"/>
    </location>
</feature>
<keyword evidence="4 7" id="KW-0812">Transmembrane</keyword>
<evidence type="ECO:0000313" key="9">
    <source>
        <dbReference type="Proteomes" id="UP000248021"/>
    </source>
</evidence>
<evidence type="ECO:0000256" key="2">
    <source>
        <dbReference type="ARBA" id="ARBA00022448"/>
    </source>
</evidence>
<feature type="transmembrane region" description="Helical" evidence="7">
    <location>
        <begin position="281"/>
        <end position="307"/>
    </location>
</feature>
<protein>
    <submittedName>
        <fullName evidence="8">Peptide/nickel transport system permease protein</fullName>
    </submittedName>
</protein>
<proteinExistence type="inferred from homology"/>
<comment type="caution">
    <text evidence="8">The sequence shown here is derived from an EMBL/GenBank/DDBJ whole genome shotgun (WGS) entry which is preliminary data.</text>
</comment>
<comment type="subcellular location">
    <subcellularLocation>
        <location evidence="1 7">Cell membrane</location>
        <topology evidence="1 7">Multi-pass membrane protein</topology>
    </subcellularLocation>
</comment>
<evidence type="ECO:0000256" key="5">
    <source>
        <dbReference type="ARBA" id="ARBA00022989"/>
    </source>
</evidence>
<comment type="similarity">
    <text evidence="7">Belongs to the binding-protein-dependent transport system permease family.</text>
</comment>
<organism evidence="8 9">
    <name type="scientific">Chelatococcus asaccharovorans</name>
    <dbReference type="NCBI Taxonomy" id="28210"/>
    <lineage>
        <taxon>Bacteria</taxon>
        <taxon>Pseudomonadati</taxon>
        <taxon>Pseudomonadota</taxon>
        <taxon>Alphaproteobacteria</taxon>
        <taxon>Hyphomicrobiales</taxon>
        <taxon>Chelatococcaceae</taxon>
        <taxon>Chelatococcus</taxon>
    </lineage>
</organism>
<feature type="transmembrane region" description="Helical" evidence="7">
    <location>
        <begin position="100"/>
        <end position="122"/>
    </location>
</feature>
<dbReference type="InterPro" id="IPR000515">
    <property type="entry name" value="MetI-like"/>
</dbReference>
<dbReference type="InterPro" id="IPR035906">
    <property type="entry name" value="MetI-like_sf"/>
</dbReference>